<feature type="compositionally biased region" description="Polar residues" evidence="1">
    <location>
        <begin position="103"/>
        <end position="116"/>
    </location>
</feature>
<sequence>MSLTSKKFIFLRRFLRKTIIPASNVLFVLVLFGIIFLDHFSYNTSVQEHGYLNRYSLNELTTSEINQMYTTKQDLIRQELSKSDTAKFSKNKINRILKLGKSTKPNSQSQYYSQKNHYSHHTNRNTDNSTKDGRDGSTEDLGERYSYWSSEPHNDTPEIFITLTNLLSNINNIEIGFNKFLLPLPTVNITNHGSTHSSNSTLHRISGHSVLFRLNCLRCMPRGATLLIATVNAENYKSDVTSVTLAIAALRHLSSAKYLSQNILLLVTMRLPFSAGTRQFLHDYYTSPYFQYRSGTIHNAMVLDLGTNNCSSYLISYEGIDGWLPNQDIVNIFVEICTVEGLTVSVRSMWNTIFRMAVNVDRTRSHISLLERNINSFSLICKHTTDSDIAVRNSEELLLKSLVLVMRNMNNLDTVLERSFNFYYFVTTNSFISISIYSLVVPLLFIRPIVKLLLDPFFDNLPMILGVLLVFCNIFVGSIPAYLMLLRVVRSASNPPQSYTFDQVRLALLLLVVSYVVIFLFNSLLFYKTSNLFGDDYGGVDYISKDLLLSRVNNVNLKKFKLKQILLNIKRKLKFVRKSDSAETMETTRETVENPEGTMDSKVENRVNEEVTSVMGMGYYWYIMRLPDRLPSIELFLLYAIYFVSLSFLLGLSVLNWALSFLLSLVLLVPLNVISVRSLLMSKVTSCVSTVYFMLFTVFFYPFEGKMKIVRAFLFENFRKIFKLLGHLLGSNVFKNYKLIMDLSGKLLYISDHVFGGKTRWINSRGDLFLLRKIYSASENHILFGSYNIIILLFMFGIIAHILFLNLLLLVKKKNKVKLD</sequence>
<dbReference type="eggNOG" id="KOG3566">
    <property type="taxonomic scope" value="Eukaryota"/>
</dbReference>
<dbReference type="KEGG" id="tpv:TP03_0397"/>
<evidence type="ECO:0000313" key="3">
    <source>
        <dbReference type="EMBL" id="EAN31134.1"/>
    </source>
</evidence>
<dbReference type="GeneID" id="3500305"/>
<feature type="region of interest" description="Disordered" evidence="1">
    <location>
        <begin position="102"/>
        <end position="150"/>
    </location>
</feature>
<organism evidence="3 4">
    <name type="scientific">Theileria parva</name>
    <name type="common">East coast fever infection agent</name>
    <dbReference type="NCBI Taxonomy" id="5875"/>
    <lineage>
        <taxon>Eukaryota</taxon>
        <taxon>Sar</taxon>
        <taxon>Alveolata</taxon>
        <taxon>Apicomplexa</taxon>
        <taxon>Aconoidasida</taxon>
        <taxon>Piroplasmida</taxon>
        <taxon>Theileriidae</taxon>
        <taxon>Theileria</taxon>
    </lineage>
</organism>
<evidence type="ECO:0008006" key="5">
    <source>
        <dbReference type="Google" id="ProtNLM"/>
    </source>
</evidence>
<dbReference type="OMA" id="NYMSKDI"/>
<dbReference type="GO" id="GO:0042765">
    <property type="term" value="C:GPI-anchor transamidase complex"/>
    <property type="evidence" value="ECO:0007669"/>
    <property type="project" value="InterPro"/>
</dbReference>
<feature type="transmembrane region" description="Helical" evidence="2">
    <location>
        <begin position="789"/>
        <end position="811"/>
    </location>
</feature>
<name>Q4MZW2_THEPA</name>
<dbReference type="RefSeq" id="XP_763417.1">
    <property type="nucleotide sequence ID" value="XM_758324.1"/>
</dbReference>
<dbReference type="PANTHER" id="PTHR13304:SF0">
    <property type="entry name" value="GLYCOSYLPHOSPHATIDYLINOSITOL ANCHOR ATTACHMENT 1 PROTEIN"/>
    <property type="match status" value="1"/>
</dbReference>
<comment type="caution">
    <text evidence="3">The sequence shown here is derived from an EMBL/GenBank/DDBJ whole genome shotgun (WGS) entry which is preliminary data.</text>
</comment>
<dbReference type="VEuPathDB" id="PiroplasmaDB:TpMuguga_03g00397"/>
<evidence type="ECO:0000256" key="1">
    <source>
        <dbReference type="SAM" id="MobiDB-lite"/>
    </source>
</evidence>
<feature type="transmembrane region" description="Helical" evidence="2">
    <location>
        <begin position="687"/>
        <end position="703"/>
    </location>
</feature>
<evidence type="ECO:0000256" key="2">
    <source>
        <dbReference type="SAM" id="Phobius"/>
    </source>
</evidence>
<proteinExistence type="predicted"/>
<dbReference type="InParanoid" id="Q4MZW2"/>
<accession>Q4MZW2</accession>
<evidence type="ECO:0000313" key="4">
    <source>
        <dbReference type="Proteomes" id="UP000001949"/>
    </source>
</evidence>
<dbReference type="AlphaFoldDB" id="Q4MZW2"/>
<feature type="transmembrane region" description="Helical" evidence="2">
    <location>
        <begin position="661"/>
        <end position="680"/>
    </location>
</feature>
<dbReference type="InterPro" id="IPR007246">
    <property type="entry name" value="Gaa1"/>
</dbReference>
<dbReference type="EMBL" id="AAGK01000005">
    <property type="protein sequence ID" value="EAN31134.1"/>
    <property type="molecule type" value="Genomic_DNA"/>
</dbReference>
<dbReference type="Proteomes" id="UP000001949">
    <property type="component" value="Unassembled WGS sequence"/>
</dbReference>
<gene>
    <name evidence="3" type="ordered locus">TP03_0397</name>
</gene>
<keyword evidence="2" id="KW-0472">Membrane</keyword>
<reference evidence="3 4" key="1">
    <citation type="journal article" date="2005" name="Science">
        <title>Genome sequence of Theileria parva, a bovine pathogen that transforms lymphocytes.</title>
        <authorList>
            <person name="Gardner M.J."/>
            <person name="Bishop R."/>
            <person name="Shah T."/>
            <person name="de Villiers E.P."/>
            <person name="Carlton J.M."/>
            <person name="Hall N."/>
            <person name="Ren Q."/>
            <person name="Paulsen I.T."/>
            <person name="Pain A."/>
            <person name="Berriman M."/>
            <person name="Wilson R.J.M."/>
            <person name="Sato S."/>
            <person name="Ralph S.A."/>
            <person name="Mann D.J."/>
            <person name="Xiong Z."/>
            <person name="Shallom S.J."/>
            <person name="Weidman J."/>
            <person name="Jiang L."/>
            <person name="Lynn J."/>
            <person name="Weaver B."/>
            <person name="Shoaibi A."/>
            <person name="Domingo A.R."/>
            <person name="Wasawo D."/>
            <person name="Crabtree J."/>
            <person name="Wortman J.R."/>
            <person name="Haas B."/>
            <person name="Angiuoli S.V."/>
            <person name="Creasy T.H."/>
            <person name="Lu C."/>
            <person name="Suh B."/>
            <person name="Silva J.C."/>
            <person name="Utterback T.R."/>
            <person name="Feldblyum T.V."/>
            <person name="Pertea M."/>
            <person name="Allen J."/>
            <person name="Nierman W.C."/>
            <person name="Taracha E.L.N."/>
            <person name="Salzberg S.L."/>
            <person name="White O.R."/>
            <person name="Fitzhugh H.A."/>
            <person name="Morzaria S."/>
            <person name="Venter J.C."/>
            <person name="Fraser C.M."/>
            <person name="Nene V."/>
        </authorList>
    </citation>
    <scope>NUCLEOTIDE SEQUENCE [LARGE SCALE GENOMIC DNA]</scope>
    <source>
        <strain evidence="3 4">Muguga</strain>
    </source>
</reference>
<dbReference type="PANTHER" id="PTHR13304">
    <property type="entry name" value="GLYCOSYLPHOSPHATIDYLINOSITOL ANCHOR ATTACHMENT 1 PROTEIN"/>
    <property type="match status" value="1"/>
</dbReference>
<dbReference type="GO" id="GO:0016255">
    <property type="term" value="P:attachment of GPI anchor to protein"/>
    <property type="evidence" value="ECO:0007669"/>
    <property type="project" value="TreeGrafter"/>
</dbReference>
<keyword evidence="2" id="KW-0812">Transmembrane</keyword>
<feature type="transmembrane region" description="Helical" evidence="2">
    <location>
        <begin position="20"/>
        <end position="37"/>
    </location>
</feature>
<feature type="compositionally biased region" description="Basic and acidic residues" evidence="1">
    <location>
        <begin position="129"/>
        <end position="143"/>
    </location>
</feature>
<feature type="transmembrane region" description="Helical" evidence="2">
    <location>
        <begin position="422"/>
        <end position="445"/>
    </location>
</feature>
<feature type="transmembrane region" description="Helical" evidence="2">
    <location>
        <begin position="465"/>
        <end position="486"/>
    </location>
</feature>
<feature type="transmembrane region" description="Helical" evidence="2">
    <location>
        <begin position="635"/>
        <end position="655"/>
    </location>
</feature>
<keyword evidence="2" id="KW-1133">Transmembrane helix</keyword>
<dbReference type="STRING" id="5875.Q4MZW2"/>
<dbReference type="FunCoup" id="Q4MZW2">
    <property type="interactions" value="16"/>
</dbReference>
<keyword evidence="4" id="KW-1185">Reference proteome</keyword>
<protein>
    <recommendedName>
        <fullName evidence="5">Glycosylphosphatidylinositol anchor attachment 1 protein</fullName>
    </recommendedName>
</protein>
<dbReference type="Pfam" id="PF04114">
    <property type="entry name" value="Gaa1"/>
    <property type="match status" value="1"/>
</dbReference>
<feature type="transmembrane region" description="Helical" evidence="2">
    <location>
        <begin position="506"/>
        <end position="527"/>
    </location>
</feature>